<evidence type="ECO:0000313" key="1">
    <source>
        <dbReference type="EMBL" id="WMV33189.1"/>
    </source>
</evidence>
<gene>
    <name evidence="1" type="ORF">MTR67_026574</name>
</gene>
<accession>A0AAF0TUX8</accession>
<organism evidence="1 2">
    <name type="scientific">Solanum verrucosum</name>
    <dbReference type="NCBI Taxonomy" id="315347"/>
    <lineage>
        <taxon>Eukaryota</taxon>
        <taxon>Viridiplantae</taxon>
        <taxon>Streptophyta</taxon>
        <taxon>Embryophyta</taxon>
        <taxon>Tracheophyta</taxon>
        <taxon>Spermatophyta</taxon>
        <taxon>Magnoliopsida</taxon>
        <taxon>eudicotyledons</taxon>
        <taxon>Gunneridae</taxon>
        <taxon>Pentapetalae</taxon>
        <taxon>asterids</taxon>
        <taxon>lamiids</taxon>
        <taxon>Solanales</taxon>
        <taxon>Solanaceae</taxon>
        <taxon>Solanoideae</taxon>
        <taxon>Solaneae</taxon>
        <taxon>Solanum</taxon>
    </lineage>
</organism>
<dbReference type="EMBL" id="CP133617">
    <property type="protein sequence ID" value="WMV33189.1"/>
    <property type="molecule type" value="Genomic_DNA"/>
</dbReference>
<dbReference type="Proteomes" id="UP001234989">
    <property type="component" value="Chromosome 6"/>
</dbReference>
<sequence length="152" mass="17363">MPSWSGLRRCTPPIGCRPTTQLRHFSHLSGTEVQQDPKSTSISFLKWIGGIITSSTLAFACYSYSSPNYPSLSFSHTSQSLDHHRPNYLFGDAYRRKVFFKYEKRIRMRSPPEKDLYSNKNIDCVPVNNKTSLVSRNCPKPTSFLLDAEFCS</sequence>
<keyword evidence="2" id="KW-1185">Reference proteome</keyword>
<name>A0AAF0TUX8_SOLVR</name>
<reference evidence="1" key="1">
    <citation type="submission" date="2023-08" db="EMBL/GenBank/DDBJ databases">
        <title>A de novo genome assembly of Solanum verrucosum Schlechtendal, a Mexican diploid species geographically isolated from the other diploid A-genome species in potato relatives.</title>
        <authorList>
            <person name="Hosaka K."/>
        </authorList>
    </citation>
    <scope>NUCLEOTIDE SEQUENCE</scope>
    <source>
        <tissue evidence="1">Young leaves</tissue>
    </source>
</reference>
<dbReference type="AlphaFoldDB" id="A0AAF0TUX8"/>
<evidence type="ECO:0000313" key="2">
    <source>
        <dbReference type="Proteomes" id="UP001234989"/>
    </source>
</evidence>
<protein>
    <submittedName>
        <fullName evidence="1">Uncharacterized protein</fullName>
    </submittedName>
</protein>
<proteinExistence type="predicted"/>